<dbReference type="HOGENOM" id="CLU_1818196_0_0_1"/>
<dbReference type="AlphaFoldDB" id="T1HIR7"/>
<evidence type="ECO:0000256" key="1">
    <source>
        <dbReference type="SAM" id="MobiDB-lite"/>
    </source>
</evidence>
<organism evidence="3 4">
    <name type="scientific">Rhodnius prolixus</name>
    <name type="common">Triatomid bug</name>
    <dbReference type="NCBI Taxonomy" id="13249"/>
    <lineage>
        <taxon>Eukaryota</taxon>
        <taxon>Metazoa</taxon>
        <taxon>Ecdysozoa</taxon>
        <taxon>Arthropoda</taxon>
        <taxon>Hexapoda</taxon>
        <taxon>Insecta</taxon>
        <taxon>Pterygota</taxon>
        <taxon>Neoptera</taxon>
        <taxon>Paraneoptera</taxon>
        <taxon>Hemiptera</taxon>
        <taxon>Heteroptera</taxon>
        <taxon>Panheteroptera</taxon>
        <taxon>Cimicomorpha</taxon>
        <taxon>Reduviidae</taxon>
        <taxon>Triatominae</taxon>
        <taxon>Rhodnius</taxon>
    </lineage>
</organism>
<name>T1HIR7_RHOPR</name>
<dbReference type="InParanoid" id="T1HIR7"/>
<proteinExistence type="predicted"/>
<feature type="compositionally biased region" description="Basic residues" evidence="1">
    <location>
        <begin position="96"/>
        <end position="107"/>
    </location>
</feature>
<dbReference type="VEuPathDB" id="VectorBase:RPRC003940"/>
<dbReference type="Proteomes" id="UP000015103">
    <property type="component" value="Unassembled WGS sequence"/>
</dbReference>
<evidence type="ECO:0000256" key="2">
    <source>
        <dbReference type="SAM" id="SignalP"/>
    </source>
</evidence>
<protein>
    <submittedName>
        <fullName evidence="3">Uncharacterized protein</fullName>
    </submittedName>
</protein>
<dbReference type="EnsemblMetazoa" id="RPRC003940-RA">
    <property type="protein sequence ID" value="RPRC003940-PA"/>
    <property type="gene ID" value="RPRC003940"/>
</dbReference>
<keyword evidence="4" id="KW-1185">Reference proteome</keyword>
<feature type="signal peptide" evidence="2">
    <location>
        <begin position="1"/>
        <end position="18"/>
    </location>
</feature>
<feature type="region of interest" description="Disordered" evidence="1">
    <location>
        <begin position="75"/>
        <end position="108"/>
    </location>
</feature>
<feature type="chain" id="PRO_5043556720" evidence="2">
    <location>
        <begin position="19"/>
        <end position="142"/>
    </location>
</feature>
<sequence length="142" mass="16544">MKLLCLFLLKFLFDLVNVENTNVYHTELTVEEQRTLNNNDSTDEVNQNSVEQVGELVNDMVSTLMDQRGREAVGLRRESYNVHRSRSPSNRIRSTSSHRRCRRRRQRGGLEKGMEYIETFVHDGDFGNSDEKLSGFVDRTDM</sequence>
<evidence type="ECO:0000313" key="4">
    <source>
        <dbReference type="Proteomes" id="UP000015103"/>
    </source>
</evidence>
<dbReference type="EMBL" id="ACPB03007890">
    <property type="status" value="NOT_ANNOTATED_CDS"/>
    <property type="molecule type" value="Genomic_DNA"/>
</dbReference>
<keyword evidence="2" id="KW-0732">Signal</keyword>
<reference evidence="3" key="1">
    <citation type="submission" date="2015-05" db="UniProtKB">
        <authorList>
            <consortium name="EnsemblMetazoa"/>
        </authorList>
    </citation>
    <scope>IDENTIFICATION</scope>
</reference>
<evidence type="ECO:0000313" key="3">
    <source>
        <dbReference type="EnsemblMetazoa" id="RPRC003940-PA"/>
    </source>
</evidence>
<accession>T1HIR7</accession>